<feature type="transmembrane region" description="Helical" evidence="1">
    <location>
        <begin position="32"/>
        <end position="55"/>
    </location>
</feature>
<organism evidence="2 3">
    <name type="scientific">Fusobacterium nucleatum subsp. polymorphum</name>
    <name type="common">Fusobacterium polymorphum</name>
    <dbReference type="NCBI Taxonomy" id="76857"/>
    <lineage>
        <taxon>Bacteria</taxon>
        <taxon>Fusobacteriati</taxon>
        <taxon>Fusobacteriota</taxon>
        <taxon>Fusobacteriia</taxon>
        <taxon>Fusobacteriales</taxon>
        <taxon>Fusobacteriaceae</taxon>
        <taxon>Fusobacterium</taxon>
    </lineage>
</organism>
<proteinExistence type="predicted"/>
<sequence>MGLFSGFCSFISGVCGAIGGAIGGFLGTAATAIAGLVGGPVFGAVVALISAVSTVMNLTKKDERPEDLGAKASLTDKKPQDFDSYQAYIDHLSNDIKLTPEIKDRLKNDESFKTECTAMGASLQWYGLNEKMGINMDIPSLTKLVEAGVKTPEQFQTIANTFKSREIEPKISDAIEYKLPMKEKAEVMDTLKEGVDKVEGSKEIWEKLDRMLDEM</sequence>
<comment type="caution">
    <text evidence="2">The sequence shown here is derived from an EMBL/GenBank/DDBJ whole genome shotgun (WGS) entry which is preliminary data.</text>
</comment>
<dbReference type="AlphaFoldDB" id="A0A2B7YGA0"/>
<evidence type="ECO:0000313" key="3">
    <source>
        <dbReference type="Proteomes" id="UP000222862"/>
    </source>
</evidence>
<keyword evidence="1" id="KW-1133">Transmembrane helix</keyword>
<gene>
    <name evidence="2" type="ORF">RN96_12425</name>
</gene>
<keyword evidence="1" id="KW-0812">Transmembrane</keyword>
<name>A0A2B7YGA0_FUSNP</name>
<reference evidence="2 3" key="1">
    <citation type="submission" date="2017-06" db="EMBL/GenBank/DDBJ databases">
        <title>Genome sequencing of Fusobacterium nucleatum subsp. polymorphum KCOM 1232 (=ChDC F37).</title>
        <authorList>
            <person name="Kook J.-K."/>
            <person name="Park S.-N."/>
            <person name="Lim Y.K."/>
            <person name="Roh H."/>
        </authorList>
    </citation>
    <scope>NUCLEOTIDE SEQUENCE [LARGE SCALE GENOMIC DNA]</scope>
    <source>
        <strain evidence="3">KCOM 1232 ( ChDC F37)</strain>
    </source>
</reference>
<accession>A0A2B7YGA0</accession>
<keyword evidence="1" id="KW-0472">Membrane</keyword>
<dbReference type="Proteomes" id="UP000222862">
    <property type="component" value="Unassembled WGS sequence"/>
</dbReference>
<dbReference type="RefSeq" id="WP_098703668.1">
    <property type="nucleotide sequence ID" value="NZ_NJGI01000007.1"/>
</dbReference>
<evidence type="ECO:0000313" key="2">
    <source>
        <dbReference type="EMBL" id="PGH19912.1"/>
    </source>
</evidence>
<dbReference type="EMBL" id="NJGI01000007">
    <property type="protein sequence ID" value="PGH19912.1"/>
    <property type="molecule type" value="Genomic_DNA"/>
</dbReference>
<evidence type="ECO:0000256" key="1">
    <source>
        <dbReference type="SAM" id="Phobius"/>
    </source>
</evidence>
<protein>
    <submittedName>
        <fullName evidence="2">Uncharacterized protein</fullName>
    </submittedName>
</protein>